<proteinExistence type="predicted"/>
<dbReference type="InterPro" id="IPR025392">
    <property type="entry name" value="DUF4124"/>
</dbReference>
<dbReference type="Pfam" id="PF13511">
    <property type="entry name" value="DUF4124"/>
    <property type="match status" value="1"/>
</dbReference>
<keyword evidence="5" id="KW-1185">Reference proteome</keyword>
<evidence type="ECO:0000256" key="2">
    <source>
        <dbReference type="SAM" id="SignalP"/>
    </source>
</evidence>
<feature type="compositionally biased region" description="Polar residues" evidence="1">
    <location>
        <begin position="59"/>
        <end position="72"/>
    </location>
</feature>
<dbReference type="Proteomes" id="UP001595798">
    <property type="component" value="Unassembled WGS sequence"/>
</dbReference>
<evidence type="ECO:0000313" key="5">
    <source>
        <dbReference type="Proteomes" id="UP001595798"/>
    </source>
</evidence>
<name>A0ABV8QI39_9GAMM</name>
<evidence type="ECO:0000313" key="4">
    <source>
        <dbReference type="EMBL" id="MFC4259846.1"/>
    </source>
</evidence>
<feature type="chain" id="PRO_5045573710" evidence="2">
    <location>
        <begin position="24"/>
        <end position="161"/>
    </location>
</feature>
<accession>A0ABV8QI39</accession>
<organism evidence="4 5">
    <name type="scientific">Marinobacter lacisalsi</name>
    <dbReference type="NCBI Taxonomy" id="475979"/>
    <lineage>
        <taxon>Bacteria</taxon>
        <taxon>Pseudomonadati</taxon>
        <taxon>Pseudomonadota</taxon>
        <taxon>Gammaproteobacteria</taxon>
        <taxon>Pseudomonadales</taxon>
        <taxon>Marinobacteraceae</taxon>
        <taxon>Marinobacter</taxon>
    </lineage>
</organism>
<dbReference type="RefSeq" id="WP_379887774.1">
    <property type="nucleotide sequence ID" value="NZ_JBHSDI010000015.1"/>
</dbReference>
<feature type="signal peptide" evidence="2">
    <location>
        <begin position="1"/>
        <end position="23"/>
    </location>
</feature>
<keyword evidence="2" id="KW-0732">Signal</keyword>
<evidence type="ECO:0000259" key="3">
    <source>
        <dbReference type="Pfam" id="PF13511"/>
    </source>
</evidence>
<comment type="caution">
    <text evidence="4">The sequence shown here is derived from an EMBL/GenBank/DDBJ whole genome shotgun (WGS) entry which is preliminary data.</text>
</comment>
<sequence length="161" mass="17478">MSLRILILVTLPLLLAVSMGTHAGVYKCETADGRIAYSDRPCMNGKSSEMRVRTGSGSGQRASTSAVSSPAPDQSLDCGTAVSNGQDWIESMREVGQRNRDTGHMSTEDYNNGMKQIDELAGNISMGNCQRSTGNNRKFFECLGDITNHLARCGQRHSPEF</sequence>
<evidence type="ECO:0000256" key="1">
    <source>
        <dbReference type="SAM" id="MobiDB-lite"/>
    </source>
</evidence>
<reference evidence="5" key="1">
    <citation type="journal article" date="2019" name="Int. J. Syst. Evol. Microbiol.">
        <title>The Global Catalogue of Microorganisms (GCM) 10K type strain sequencing project: providing services to taxonomists for standard genome sequencing and annotation.</title>
        <authorList>
            <consortium name="The Broad Institute Genomics Platform"/>
            <consortium name="The Broad Institute Genome Sequencing Center for Infectious Disease"/>
            <person name="Wu L."/>
            <person name="Ma J."/>
        </authorList>
    </citation>
    <scope>NUCLEOTIDE SEQUENCE [LARGE SCALE GENOMIC DNA]</scope>
    <source>
        <strain evidence="5">CECT 7297</strain>
    </source>
</reference>
<feature type="region of interest" description="Disordered" evidence="1">
    <location>
        <begin position="43"/>
        <end position="77"/>
    </location>
</feature>
<gene>
    <name evidence="4" type="ORF">ACFOZ5_12470</name>
</gene>
<feature type="domain" description="DUF4124" evidence="3">
    <location>
        <begin position="13"/>
        <end position="49"/>
    </location>
</feature>
<protein>
    <submittedName>
        <fullName evidence="4">DUF4124 domain-containing protein</fullName>
    </submittedName>
</protein>
<dbReference type="EMBL" id="JBHSDI010000015">
    <property type="protein sequence ID" value="MFC4259846.1"/>
    <property type="molecule type" value="Genomic_DNA"/>
</dbReference>